<gene>
    <name evidence="2" type="ORF">GGI25_001281</name>
</gene>
<protein>
    <submittedName>
        <fullName evidence="2">Uncharacterized protein</fullName>
    </submittedName>
</protein>
<reference evidence="2" key="1">
    <citation type="submission" date="2022-07" db="EMBL/GenBank/DDBJ databases">
        <title>Phylogenomic reconstructions and comparative analyses of Kickxellomycotina fungi.</title>
        <authorList>
            <person name="Reynolds N.K."/>
            <person name="Stajich J.E."/>
            <person name="Barry K."/>
            <person name="Grigoriev I.V."/>
            <person name="Crous P."/>
            <person name="Smith M.E."/>
        </authorList>
    </citation>
    <scope>NUCLEOTIDE SEQUENCE</scope>
    <source>
        <strain evidence="2">NRRL 3115</strain>
    </source>
</reference>
<evidence type="ECO:0000256" key="1">
    <source>
        <dbReference type="SAM" id="MobiDB-lite"/>
    </source>
</evidence>
<comment type="caution">
    <text evidence="2">The sequence shown here is derived from an EMBL/GenBank/DDBJ whole genome shotgun (WGS) entry which is preliminary data.</text>
</comment>
<evidence type="ECO:0000313" key="3">
    <source>
        <dbReference type="Proteomes" id="UP001151518"/>
    </source>
</evidence>
<organism evidence="2 3">
    <name type="scientific">Coemansia spiralis</name>
    <dbReference type="NCBI Taxonomy" id="417178"/>
    <lineage>
        <taxon>Eukaryota</taxon>
        <taxon>Fungi</taxon>
        <taxon>Fungi incertae sedis</taxon>
        <taxon>Zoopagomycota</taxon>
        <taxon>Kickxellomycotina</taxon>
        <taxon>Kickxellomycetes</taxon>
        <taxon>Kickxellales</taxon>
        <taxon>Kickxellaceae</taxon>
        <taxon>Coemansia</taxon>
    </lineage>
</organism>
<dbReference type="OrthoDB" id="5582426at2759"/>
<proteinExistence type="predicted"/>
<dbReference type="Proteomes" id="UP001151518">
    <property type="component" value="Unassembled WGS sequence"/>
</dbReference>
<dbReference type="AlphaFoldDB" id="A0A9W8GB75"/>
<feature type="region of interest" description="Disordered" evidence="1">
    <location>
        <begin position="389"/>
        <end position="430"/>
    </location>
</feature>
<name>A0A9W8GB75_9FUNG</name>
<evidence type="ECO:0000313" key="2">
    <source>
        <dbReference type="EMBL" id="KAJ2679829.1"/>
    </source>
</evidence>
<accession>A0A9W8GB75</accession>
<sequence length="430" mass="48173">MFKISRIKLRHAMQDAARDHEAYNKVYNLFAKRADSGSPEDTLDAALKPIEESWMQKRDKRLRQDGQGDMEHFSSGISHNMPNDVKRQIALLQVLHGIVLSFPFEMASMLGDRQNASRLHYCTVTKTVPTDIRMVLVALASRWCVLFMDNPKAFKSMAFIVDGFFQEHGRLPGLSFLPSAPDAIRIQASWRYPSMVPKPNDAAYMYIPLQAQQQIGLQKYDSVSRQTILAEQQAALSQLSPHSPQEATPELLGRMDSCSQELTALSSMLIENLASLPVDEDPRNNDIVRDMMREVDRLYEIVSNYILVLSHAHDDVAGKLDAAIEEARRGQWMFRDAVNMFETQRRKSCSPGATSERIKTVRSQLLLSEDCQPECSKAAAARVAKHNITSGLASPSSEEPPMLQGASTKARGKMPDLSPPDSEEQLPVNT</sequence>
<dbReference type="EMBL" id="JANBTW010000009">
    <property type="protein sequence ID" value="KAJ2679829.1"/>
    <property type="molecule type" value="Genomic_DNA"/>
</dbReference>